<comment type="caution">
    <text evidence="1">The sequence shown here is derived from an EMBL/GenBank/DDBJ whole genome shotgun (WGS) entry which is preliminary data.</text>
</comment>
<evidence type="ECO:0000313" key="2">
    <source>
        <dbReference type="Proteomes" id="UP001157502"/>
    </source>
</evidence>
<keyword evidence="2" id="KW-1185">Reference proteome</keyword>
<evidence type="ECO:0000313" key="1">
    <source>
        <dbReference type="EMBL" id="KAJ8007632.1"/>
    </source>
</evidence>
<name>A0ACC2GVY2_DALPE</name>
<proteinExistence type="predicted"/>
<protein>
    <submittedName>
        <fullName evidence="1">Uncharacterized protein</fullName>
    </submittedName>
</protein>
<reference evidence="1" key="1">
    <citation type="submission" date="2021-05" db="EMBL/GenBank/DDBJ databases">
        <authorList>
            <person name="Pan Q."/>
            <person name="Jouanno E."/>
            <person name="Zahm M."/>
            <person name="Klopp C."/>
            <person name="Cabau C."/>
            <person name="Louis A."/>
            <person name="Berthelot C."/>
            <person name="Parey E."/>
            <person name="Roest Crollius H."/>
            <person name="Montfort J."/>
            <person name="Robinson-Rechavi M."/>
            <person name="Bouchez O."/>
            <person name="Lampietro C."/>
            <person name="Lopez Roques C."/>
            <person name="Donnadieu C."/>
            <person name="Postlethwait J."/>
            <person name="Bobe J."/>
            <person name="Dillon D."/>
            <person name="Chandos A."/>
            <person name="von Hippel F."/>
            <person name="Guiguen Y."/>
        </authorList>
    </citation>
    <scope>NUCLEOTIDE SEQUENCE</scope>
    <source>
        <strain evidence="1">YG-Jan2019</strain>
    </source>
</reference>
<gene>
    <name evidence="1" type="ORF">DPEC_G00096190</name>
</gene>
<accession>A0ACC2GVY2</accession>
<sequence length="370" mass="40972">MEGNVGFVSLFEKQVKGILDILLDVAVLEITHIFRGTLSNVVIQHVGGSASGSSTGSPLCAGDQCGIQEELACRLKNSLEKAIWAHGNTAETTSCRSAAAALPGGEVGGDMDVSGKNETCDINWKVVEVGVFEGNIDNLRNSIQQNQENGVTLFTVAASDPSTSSEVSRKPRTTEAPGQASQTRTLRYPPRDENRHSRGGLKLGGLAFLTPNANVVCRELVKLLKPCSVRLEDLQHKQKVTGQGNRRLRVCRDCNKIFNRKRKLRRHQRLIHTGEKPYSCSQCDRTFSLRTNLTKHLRVHSGEKPYGCTHCEKHFRSNRKLKIHIRFHTGEKPFGCSLCGKKYRVQKNVEIHMNNIHPLANLHPGQGLKN</sequence>
<dbReference type="EMBL" id="CM055735">
    <property type="protein sequence ID" value="KAJ8007632.1"/>
    <property type="molecule type" value="Genomic_DNA"/>
</dbReference>
<organism evidence="1 2">
    <name type="scientific">Dallia pectoralis</name>
    <name type="common">Alaska blackfish</name>
    <dbReference type="NCBI Taxonomy" id="75939"/>
    <lineage>
        <taxon>Eukaryota</taxon>
        <taxon>Metazoa</taxon>
        <taxon>Chordata</taxon>
        <taxon>Craniata</taxon>
        <taxon>Vertebrata</taxon>
        <taxon>Euteleostomi</taxon>
        <taxon>Actinopterygii</taxon>
        <taxon>Neopterygii</taxon>
        <taxon>Teleostei</taxon>
        <taxon>Protacanthopterygii</taxon>
        <taxon>Esociformes</taxon>
        <taxon>Umbridae</taxon>
        <taxon>Dallia</taxon>
    </lineage>
</organism>
<dbReference type="Proteomes" id="UP001157502">
    <property type="component" value="Chromosome 8"/>
</dbReference>